<dbReference type="GO" id="GO:0005829">
    <property type="term" value="C:cytosol"/>
    <property type="evidence" value="ECO:0007669"/>
    <property type="project" value="Ensembl"/>
</dbReference>
<comment type="similarity">
    <text evidence="2 12">Belongs to the protein kinase superfamily. AGC Ser/Thr protein kinase family. S6 kinase subfamily.</text>
</comment>
<keyword evidence="9 12" id="KW-0067">ATP-binding</keyword>
<evidence type="ECO:0000256" key="1">
    <source>
        <dbReference type="ARBA" id="ARBA00001946"/>
    </source>
</evidence>
<evidence type="ECO:0000256" key="15">
    <source>
        <dbReference type="PROSITE-ProRule" id="PRU10141"/>
    </source>
</evidence>
<evidence type="ECO:0000256" key="5">
    <source>
        <dbReference type="ARBA" id="ARBA00022679"/>
    </source>
</evidence>
<evidence type="ECO:0007829" key="23">
    <source>
        <dbReference type="ProteomicsDB" id="Q505N6"/>
    </source>
</evidence>
<comment type="cofactor">
    <cofactor evidence="1 12">
        <name>Mg(2+)</name>
        <dbReference type="ChEBI" id="CHEBI:18420"/>
    </cofactor>
</comment>
<dbReference type="InterPro" id="IPR000961">
    <property type="entry name" value="AGC-kinase_C"/>
</dbReference>
<dbReference type="GO" id="GO:0000287">
    <property type="term" value="F:magnesium ion binding"/>
    <property type="evidence" value="ECO:0007669"/>
    <property type="project" value="InterPro"/>
</dbReference>
<evidence type="ECO:0000313" key="21">
    <source>
        <dbReference type="Proteomes" id="UP000000589"/>
    </source>
</evidence>
<dbReference type="Gene3D" id="3.30.200.20">
    <property type="entry name" value="Phosphorylase Kinase, domain 1"/>
    <property type="match status" value="2"/>
</dbReference>
<comment type="catalytic activity">
    <reaction evidence="11 12">
        <text>L-seryl-[protein] + ATP = O-phospho-L-seryl-[protein] + ADP + H(+)</text>
        <dbReference type="Rhea" id="RHEA:17989"/>
        <dbReference type="Rhea" id="RHEA-COMP:9863"/>
        <dbReference type="Rhea" id="RHEA-COMP:11604"/>
        <dbReference type="ChEBI" id="CHEBI:15378"/>
        <dbReference type="ChEBI" id="CHEBI:29999"/>
        <dbReference type="ChEBI" id="CHEBI:30616"/>
        <dbReference type="ChEBI" id="CHEBI:83421"/>
        <dbReference type="ChEBI" id="CHEBI:456216"/>
        <dbReference type="EC" id="2.7.11.1"/>
    </reaction>
</comment>
<evidence type="ECO:0007829" key="25">
    <source>
        <dbReference type="PubMed" id="19144319"/>
    </source>
</evidence>
<dbReference type="PROSITE" id="PS51285">
    <property type="entry name" value="AGC_KINASE_CTER"/>
    <property type="match status" value="1"/>
</dbReference>
<dbReference type="FunFam" id="3.30.200.20:FF:000121">
    <property type="entry name" value="Ribosomal protein S6 kinase"/>
    <property type="match status" value="1"/>
</dbReference>
<dbReference type="PROSITE" id="PS50011">
    <property type="entry name" value="PROTEIN_KINASE_DOM"/>
    <property type="match status" value="2"/>
</dbReference>
<dbReference type="InterPro" id="IPR008271">
    <property type="entry name" value="Ser/Thr_kinase_AS"/>
</dbReference>
<evidence type="ECO:0000313" key="19">
    <source>
        <dbReference type="Ensembl" id="ENSMUSP00000101514.5"/>
    </source>
</evidence>
<dbReference type="GO" id="GO:0032007">
    <property type="term" value="P:negative regulation of TOR signaling"/>
    <property type="evidence" value="ECO:0007669"/>
    <property type="project" value="Ensembl"/>
</dbReference>
<dbReference type="GeneTree" id="ENSGT00940000159314"/>
<keyword evidence="22 23" id="KW-1267">Proteomics identification</keyword>
<keyword evidence="21" id="KW-1185">Reference proteome</keyword>
<dbReference type="Bgee" id="ENSMUSG00000003644">
    <property type="expression patterns" value="Expressed in granulocyte and 225 other cell types or tissues"/>
</dbReference>
<dbReference type="Proteomes" id="UP000000589">
    <property type="component" value="Chromosome 4"/>
</dbReference>
<dbReference type="PROSITE" id="PS00108">
    <property type="entry name" value="PROTEIN_KINASE_ST"/>
    <property type="match status" value="2"/>
</dbReference>
<evidence type="ECO:0000256" key="11">
    <source>
        <dbReference type="ARBA" id="ARBA00048679"/>
    </source>
</evidence>
<evidence type="ECO:0000259" key="16">
    <source>
        <dbReference type="PROSITE" id="PS50011"/>
    </source>
</evidence>
<dbReference type="AlphaFoldDB" id="Q505N6"/>
<dbReference type="InterPro" id="IPR011009">
    <property type="entry name" value="Kinase-like_dom_sf"/>
</dbReference>
<dbReference type="OMA" id="ILEHSWV"/>
<evidence type="ECO:0000256" key="2">
    <source>
        <dbReference type="ARBA" id="ARBA00009804"/>
    </source>
</evidence>
<dbReference type="GO" id="GO:0005654">
    <property type="term" value="C:nucleoplasm"/>
    <property type="evidence" value="ECO:0007669"/>
    <property type="project" value="Ensembl"/>
</dbReference>
<dbReference type="EC" id="2.7.11.1" evidence="12"/>
<evidence type="ECO:0000313" key="20">
    <source>
        <dbReference type="MGI" id="MGI:104558"/>
    </source>
</evidence>
<organism evidence="18">
    <name type="scientific">Mus musculus</name>
    <name type="common">Mouse</name>
    <dbReference type="NCBI Taxonomy" id="10090"/>
    <lineage>
        <taxon>Eukaryota</taxon>
        <taxon>Metazoa</taxon>
        <taxon>Chordata</taxon>
        <taxon>Craniata</taxon>
        <taxon>Vertebrata</taxon>
        <taxon>Euteleostomi</taxon>
        <taxon>Mammalia</taxon>
        <taxon>Eutheria</taxon>
        <taxon>Euarchontoglires</taxon>
        <taxon>Glires</taxon>
        <taxon>Rodentia</taxon>
        <taxon>Myomorpha</taxon>
        <taxon>Muroidea</taxon>
        <taxon>Muridae</taxon>
        <taxon>Murinae</taxon>
        <taxon>Mus</taxon>
        <taxon>Mus</taxon>
    </lineage>
</organism>
<keyword evidence="7 12" id="KW-0547">Nucleotide-binding</keyword>
<feature type="domain" description="Protein kinase" evidence="16">
    <location>
        <begin position="62"/>
        <end position="321"/>
    </location>
</feature>
<dbReference type="GeneID" id="20111"/>
<dbReference type="FunFam" id="1.10.510.10:FF:000041">
    <property type="entry name" value="Ribosomal protein S6 kinase"/>
    <property type="match status" value="1"/>
</dbReference>
<comment type="catalytic activity">
    <reaction evidence="10 12">
        <text>L-threonyl-[protein] + ATP = O-phospho-L-threonyl-[protein] + ADP + H(+)</text>
        <dbReference type="Rhea" id="RHEA:46608"/>
        <dbReference type="Rhea" id="RHEA-COMP:11060"/>
        <dbReference type="Rhea" id="RHEA-COMP:11605"/>
        <dbReference type="ChEBI" id="CHEBI:15378"/>
        <dbReference type="ChEBI" id="CHEBI:30013"/>
        <dbReference type="ChEBI" id="CHEBI:30616"/>
        <dbReference type="ChEBI" id="CHEBI:61977"/>
        <dbReference type="ChEBI" id="CHEBI:456216"/>
        <dbReference type="EC" id="2.7.11.1"/>
    </reaction>
</comment>
<evidence type="ECO:0000256" key="8">
    <source>
        <dbReference type="ARBA" id="ARBA00022777"/>
    </source>
</evidence>
<dbReference type="Pfam" id="PF00069">
    <property type="entry name" value="Pkinase"/>
    <property type="match status" value="2"/>
</dbReference>
<feature type="active site" description="Proton acceptor" evidence="13">
    <location>
        <position position="187"/>
    </location>
</feature>
<dbReference type="PIRSF" id="PIRSF000606">
    <property type="entry name" value="Ribsml_S6_kin_2"/>
    <property type="match status" value="1"/>
</dbReference>
<dbReference type="SMR" id="Q505N6"/>
<reference evidence="19" key="6">
    <citation type="journal article" date="2011" name="PLoS Biol.">
        <title>Modernizing reference genome assemblies.</title>
        <authorList>
            <person name="Church D.M."/>
            <person name="Schneider V.A."/>
            <person name="Graves T."/>
            <person name="Auger K."/>
            <person name="Cunningham F."/>
            <person name="Bouk N."/>
            <person name="Chen H.C."/>
            <person name="Agarwala R."/>
            <person name="McLaren W.M."/>
            <person name="Ritchie G.R."/>
            <person name="Albracht D."/>
            <person name="Kremitzki M."/>
            <person name="Rock S."/>
            <person name="Kotkiewicz H."/>
            <person name="Kremitzki C."/>
            <person name="Wollam A."/>
            <person name="Trani L."/>
            <person name="Fulton L."/>
            <person name="Fulton R."/>
            <person name="Matthews L."/>
            <person name="Whitehead S."/>
            <person name="Chow W."/>
            <person name="Torrance J."/>
            <person name="Dunn M."/>
            <person name="Harden G."/>
            <person name="Threadgold G."/>
            <person name="Wood J."/>
            <person name="Collins J."/>
            <person name="Heath P."/>
            <person name="Griffiths G."/>
            <person name="Pelan S."/>
            <person name="Grafham D."/>
            <person name="Eichler E.E."/>
            <person name="Weinstock G."/>
            <person name="Mardis E.R."/>
            <person name="Wilson R.K."/>
            <person name="Howe K."/>
            <person name="Flicek P."/>
            <person name="Hubbard T."/>
        </authorList>
    </citation>
    <scope>NUCLEOTIDE SEQUENCE [LARGE SCALE GENOMIC DNA]</scope>
    <source>
        <strain evidence="19">C57BL/6J</strain>
    </source>
</reference>
<dbReference type="GO" id="GO:0004674">
    <property type="term" value="F:protein serine/threonine kinase activity"/>
    <property type="evidence" value="ECO:0007669"/>
    <property type="project" value="UniProtKB-KW"/>
</dbReference>
<dbReference type="CDD" id="cd14175">
    <property type="entry name" value="STKc_RSK1_C"/>
    <property type="match status" value="1"/>
</dbReference>
<feature type="domain" description="Protein kinase" evidence="16">
    <location>
        <begin position="418"/>
        <end position="675"/>
    </location>
</feature>
<keyword evidence="3 12" id="KW-0723">Serine/threonine-protein kinase</keyword>
<dbReference type="GO" id="GO:0004712">
    <property type="term" value="F:protein serine/threonine/tyrosine kinase activity"/>
    <property type="evidence" value="ECO:0007669"/>
    <property type="project" value="Ensembl"/>
</dbReference>
<name>Q505N6_MOUSE</name>
<evidence type="ECO:0007829" key="24">
    <source>
        <dbReference type="PubMed" id="17242355"/>
    </source>
</evidence>
<dbReference type="GO" id="GO:2000491">
    <property type="term" value="P:positive regulation of hepatic stellate cell activation"/>
    <property type="evidence" value="ECO:0007669"/>
    <property type="project" value="Ensembl"/>
</dbReference>
<reference evidence="24" key="2">
    <citation type="journal article" date="2007" name="Proc. Natl. Acad. Sci. U.S.A.">
        <title>Large-scale phosphorylation analysis of mouse liver.</title>
        <authorList>
            <person name="Villen J."/>
            <person name="Beausoleil S.A."/>
            <person name="Gerber S.A."/>
            <person name="Gygi S.P."/>
        </authorList>
    </citation>
    <scope>IDENTIFICATION BY MASS SPECTROMETRY [LARGE SCALE ANALYSIS]</scope>
</reference>
<proteinExistence type="evidence at protein level"/>
<evidence type="ECO:0000256" key="7">
    <source>
        <dbReference type="ARBA" id="ARBA00022741"/>
    </source>
</evidence>
<dbReference type="SMART" id="SM00133">
    <property type="entry name" value="S_TK_X"/>
    <property type="match status" value="1"/>
</dbReference>
<evidence type="ECO:0007829" key="26">
    <source>
        <dbReference type="PubMed" id="21183079"/>
    </source>
</evidence>
<dbReference type="SwissPalm" id="Q505N6"/>
<feature type="binding site" evidence="14">
    <location>
        <begin position="68"/>
        <end position="76"/>
    </location>
    <ligand>
        <name>ATP</name>
        <dbReference type="ChEBI" id="CHEBI:30616"/>
    </ligand>
</feature>
<dbReference type="RefSeq" id="XP_036019817.1">
    <property type="nucleotide sequence ID" value="XM_036163924.1"/>
</dbReference>
<evidence type="ECO:0000256" key="9">
    <source>
        <dbReference type="ARBA" id="ARBA00022840"/>
    </source>
</evidence>
<dbReference type="UCSC" id="uc008vdn.4">
    <property type="organism name" value="mouse"/>
</dbReference>
<dbReference type="CTD" id="6195"/>
<gene>
    <name evidence="18 19 20" type="primary">Rps6ka1</name>
</gene>
<dbReference type="SUPFAM" id="SSF56112">
    <property type="entry name" value="Protein kinase-like (PK-like)"/>
    <property type="match status" value="2"/>
</dbReference>
<feature type="binding site" evidence="14 15">
    <location>
        <position position="447"/>
    </location>
    <ligand>
        <name>ATP</name>
        <dbReference type="ChEBI" id="CHEBI:30616"/>
    </ligand>
</feature>
<accession>Q505N6</accession>
<evidence type="ECO:0000256" key="14">
    <source>
        <dbReference type="PIRSR" id="PIRSR000606-51"/>
    </source>
</evidence>
<evidence type="ECO:0007829" key="22">
    <source>
        <dbReference type="PeptideAtlas" id="Q505N6"/>
    </source>
</evidence>
<dbReference type="PANTHER" id="PTHR24351">
    <property type="entry name" value="RIBOSOMAL PROTEIN S6 KINASE"/>
    <property type="match status" value="1"/>
</dbReference>
<dbReference type="GO" id="GO:0035556">
    <property type="term" value="P:intracellular signal transduction"/>
    <property type="evidence" value="ECO:0007669"/>
    <property type="project" value="InterPro"/>
</dbReference>
<evidence type="ECO:0000256" key="13">
    <source>
        <dbReference type="PIRSR" id="PIRSR000606-50"/>
    </source>
</evidence>
<dbReference type="InterPro" id="IPR000719">
    <property type="entry name" value="Prot_kinase_dom"/>
</dbReference>
<dbReference type="Ensembl" id="ENSMUST00000105894.11">
    <property type="protein sequence ID" value="ENSMUSP00000101514.5"/>
    <property type="gene ID" value="ENSMUSG00000003644.18"/>
</dbReference>
<dbReference type="Antibodypedia" id="2073">
    <property type="antibodies" value="1657 antibodies from 47 providers"/>
</dbReference>
<dbReference type="InterPro" id="IPR016239">
    <property type="entry name" value="Ribosomal_S6_kinase_II"/>
</dbReference>
<feature type="domain" description="AGC-kinase C-terminal" evidence="17">
    <location>
        <begin position="322"/>
        <end position="391"/>
    </location>
</feature>
<evidence type="ECO:0000256" key="4">
    <source>
        <dbReference type="ARBA" id="ARBA00022553"/>
    </source>
</evidence>
<dbReference type="Gene3D" id="1.10.510.10">
    <property type="entry name" value="Transferase(Phosphotransferase) domain 1"/>
    <property type="match status" value="2"/>
</dbReference>
<dbReference type="EMBL" id="BC094470">
    <property type="protein sequence ID" value="AAH94470.1"/>
    <property type="molecule type" value="mRNA"/>
</dbReference>
<keyword evidence="8 12" id="KW-0418">Kinase</keyword>
<dbReference type="PROSITE" id="PS00107">
    <property type="entry name" value="PROTEIN_KINASE_ATP"/>
    <property type="match status" value="2"/>
</dbReference>
<dbReference type="InterPro" id="IPR041906">
    <property type="entry name" value="RSK_N"/>
</dbReference>
<reference evidence="19" key="7">
    <citation type="submission" date="2025-05" db="UniProtKB">
        <authorList>
            <consortium name="Ensembl"/>
        </authorList>
    </citation>
    <scope>IDENTIFICATION</scope>
    <source>
        <strain evidence="19">C57BL/6J</strain>
    </source>
</reference>
<dbReference type="ProteomicsDB" id="342750"/>
<dbReference type="SMART" id="SM00220">
    <property type="entry name" value="S_TKc"/>
    <property type="match status" value="2"/>
</dbReference>
<evidence type="ECO:0000256" key="10">
    <source>
        <dbReference type="ARBA" id="ARBA00047899"/>
    </source>
</evidence>
<dbReference type="DNASU" id="20111"/>
<sequence>MPLAQLKEPWPLMELVPLDPENGQTSGEEAGLQPSKDEAILKEISITHHVKAGSEKADPSQFELLKVLGQGSFGKVFLVRKVTRPDSGHLYAMKVLKKATLKVRDRVRTKMERDILADVNHPFVVKLHYAFQTEGKLYLILDFLRGGDLFTRLSKEVMFTEEDVKFYLAELALGLDHLHSLGIIYRDLKPENILLDEEGHIKLTDFGLSKEAIDHEKKAYSFCGTVEYMAPEVVNRQGHTHSADWWSYGVLMFEMLTGSLPFQGKDRKETMTLILKAKLGMPQFLSTEAQSLLRALFKRNPANRLGSGPDGAEEIKRHIFYSTIDWNKLYRREIKPPFKPAVAQPDDTFYFDTEFTSRTPRDSPGIPPSAGAHQLFRGFSFVATGLMEDDGKPRTTQAPLHSVVQQLHGKNLVFSDGYVVKETIGVGSYSVCKRCVHKATNMEYAVKVIDKSKRDPSEEIEILLRYGQHPNIITLKDVYDDGKHVYLVTELMRGGELLDKILRQKFFSEREASFVLHTISKTVEYLHSQGVVHRDLKPSNILYVDESGNPECLRICDFGFAKQLRAENGLLMTPCYTANFVAPEVLKRQGYDEGCDIWSLGILLYTMLAGYTPFANGPSDTPEEILTRIGSGKFTLSGGNWNTVSETAKDLVSKMLHVDPHQRLTAKQVLQHPWITQKDKLPQSQLSHQDLQLVKGAMAATYSALNSSKPTPQLKPIESSILAQRRVRKLPSTTL</sequence>
<feature type="binding site" evidence="14">
    <location>
        <begin position="424"/>
        <end position="432"/>
    </location>
    <ligand>
        <name>ATP</name>
        <dbReference type="ChEBI" id="CHEBI:30616"/>
    </ligand>
</feature>
<reference evidence="26" key="5">
    <citation type="journal article" date="2010" name="Cell">
        <title>A tissue-specific atlas of mouse protein phosphorylation and expression.</title>
        <authorList>
            <person name="Huttlin E.L."/>
            <person name="Jedrychowski M.P."/>
            <person name="Elias J.E."/>
            <person name="Goswami T."/>
            <person name="Rad R."/>
            <person name="Beausoleil S.A."/>
            <person name="Villen J."/>
            <person name="Haas W."/>
            <person name="Sowa M.E."/>
            <person name="Gygi S.P."/>
        </authorList>
    </citation>
    <scope>IDENTIFICATION BY MASS SPECTROMETRY [LARGE SCALE ANALYSIS]</scope>
</reference>
<reference evidence="19 21" key="4">
    <citation type="journal article" date="2009" name="PLoS Biol.">
        <title>Lineage-specific biology revealed by a finished genome assembly of the mouse.</title>
        <authorList>
            <consortium name="Mouse Genome Sequencing Consortium"/>
            <person name="Church D.M."/>
            <person name="Goodstadt L."/>
            <person name="Hillier L.W."/>
            <person name="Zody M.C."/>
            <person name="Goldstein S."/>
            <person name="She X."/>
            <person name="Bult C.J."/>
            <person name="Agarwala R."/>
            <person name="Cherry J.L."/>
            <person name="DiCuccio M."/>
            <person name="Hlavina W."/>
            <person name="Kapustin Y."/>
            <person name="Meric P."/>
            <person name="Maglott D."/>
            <person name="Birtle Z."/>
            <person name="Marques A.C."/>
            <person name="Graves T."/>
            <person name="Zhou S."/>
            <person name="Teague B."/>
            <person name="Potamousis K."/>
            <person name="Churas C."/>
            <person name="Place M."/>
            <person name="Herschleb J."/>
            <person name="Runnheim R."/>
            <person name="Forrest D."/>
            <person name="Amos-Landgraf J."/>
            <person name="Schwartz D.C."/>
            <person name="Cheng Z."/>
            <person name="Lindblad-Toh K."/>
            <person name="Eichler E.E."/>
            <person name="Ponting C.P."/>
        </authorList>
    </citation>
    <scope>NUCLEOTIDE SEQUENCE [LARGE SCALE GENOMIC DNA]</scope>
    <source>
        <strain evidence="19 21">C57BL/6J</strain>
    </source>
</reference>
<dbReference type="FunFam" id="3.30.200.20:FF:000013">
    <property type="entry name" value="Ribosomal protein S6 kinase"/>
    <property type="match status" value="1"/>
</dbReference>
<dbReference type="AGR" id="MGI:104558"/>
<dbReference type="BioGRID-ORCS" id="20111">
    <property type="hits" value="7 hits in 81 CRISPR screens"/>
</dbReference>
<protein>
    <recommendedName>
        <fullName evidence="12">Ribosomal protein S6 kinase</fullName>
        <ecNumber evidence="12">2.7.11.1</ecNumber>
    </recommendedName>
</protein>
<reference evidence="18" key="1">
    <citation type="journal article" date="2004" name="Genome Res.">
        <title>The status, quality, and expansion of the NIH full-length cDNA project: the Mammalian Gene Collection (MGC).</title>
        <authorList>
            <consortium name="The MGC Project Team"/>
            <person name="Gerhard D.S."/>
            <person name="Wagner L."/>
            <person name="Feingold E.A."/>
            <person name="Shenmen C.M."/>
            <person name="Grouse L.H."/>
            <person name="Schuler G."/>
            <person name="Klein S.L."/>
            <person name="Old S."/>
            <person name="Rasooly R."/>
            <person name="Good P."/>
            <person name="Guyer M."/>
            <person name="Peck A.M."/>
            <person name="Derge J.G."/>
            <person name="Lipman D."/>
            <person name="Collins F.S."/>
            <person name="Jang W."/>
            <person name="Sherry S."/>
            <person name="Feolo M."/>
            <person name="Misquitta L."/>
            <person name="Lee E."/>
            <person name="Rotmistrovsky K."/>
            <person name="Greenhut S.F."/>
            <person name="Schaefer C.F."/>
            <person name="Buetow K."/>
            <person name="Bonner T.I."/>
            <person name="Haussler D."/>
            <person name="Kent J."/>
            <person name="Kiekhaus M."/>
            <person name="Furey T."/>
            <person name="Brent M."/>
            <person name="Prange C."/>
            <person name="Schreiber K."/>
            <person name="Shapiro N."/>
            <person name="Bhat N.K."/>
            <person name="Hopkins R.F."/>
            <person name="Hsie F."/>
            <person name="Driscoll T."/>
            <person name="Soares M.B."/>
            <person name="Casavant T.L."/>
            <person name="Scheetz T.E."/>
            <person name="Brown-stein M.J."/>
            <person name="Usdin T.B."/>
            <person name="Toshiyuki S."/>
            <person name="Carninci P."/>
            <person name="Piao Y."/>
            <person name="Dudekula D.B."/>
            <person name="Ko M.S."/>
            <person name="Kawakami K."/>
            <person name="Suzuki Y."/>
            <person name="Sugano S."/>
            <person name="Gruber C.E."/>
            <person name="Smith M.R."/>
            <person name="Simmons B."/>
            <person name="Moore T."/>
            <person name="Waterman R."/>
            <person name="Johnson S.L."/>
            <person name="Ruan Y."/>
            <person name="Wei C.L."/>
            <person name="Mathavan S."/>
            <person name="Gunaratne P.H."/>
            <person name="Wu J."/>
            <person name="Garcia A.M."/>
            <person name="Hulyk S.W."/>
            <person name="Fuh E."/>
            <person name="Yuan Y."/>
            <person name="Sneed A."/>
            <person name="Kowis C."/>
            <person name="Hodgson A."/>
            <person name="Muzny D.M."/>
            <person name="McPherson J."/>
            <person name="Gibbs R.A."/>
            <person name="Fahey J."/>
            <person name="Helton E."/>
            <person name="Ketteman M."/>
            <person name="Madan A."/>
            <person name="Rodrigues S."/>
            <person name="Sanchez A."/>
            <person name="Whiting M."/>
            <person name="Madari A."/>
            <person name="Young A.C."/>
            <person name="Wetherby K.D."/>
            <person name="Granite S.J."/>
            <person name="Kwong P.N."/>
            <person name="Brinkley C.P."/>
            <person name="Pearson R.L."/>
            <person name="Bouffard G.G."/>
            <person name="Blakesly R.W."/>
            <person name="Green E.D."/>
            <person name="Dickson M.C."/>
            <person name="Rodriguez A.C."/>
            <person name="Grimwood J."/>
            <person name="Schmutz J."/>
            <person name="Myers R.M."/>
            <person name="Butterfield Y.S."/>
            <person name="Griffith M."/>
            <person name="Griffith O.L."/>
            <person name="Krzywinski M.I."/>
            <person name="Liao N."/>
            <person name="Morin R."/>
            <person name="Morrin R."/>
            <person name="Palmquist D."/>
            <person name="Petrescu A.S."/>
            <person name="Skalska U."/>
            <person name="Smailus D.E."/>
            <person name="Stott J.M."/>
            <person name="Schnerch A."/>
            <person name="Schein J.E."/>
            <person name="Jones S.J."/>
            <person name="Holt R.A."/>
            <person name="Baross A."/>
            <person name="Marra M.A."/>
            <person name="Clifton S."/>
            <person name="Makowski K.A."/>
            <person name="Bosak S."/>
            <person name="Malek J."/>
        </authorList>
    </citation>
    <scope>NUCLEOTIDE SEQUENCE [LARGE SCALE MRNA]</scope>
    <source>
        <strain evidence="18">FVB/N</strain>
        <tissue evidence="18">Liver</tissue>
    </source>
</reference>
<reference evidence="25" key="3">
    <citation type="journal article" date="2009" name="Immunity">
        <title>The phagosomal proteome in interferon-gamma-activated macrophages.</title>
        <authorList>
            <person name="Trost M."/>
            <person name="English L."/>
            <person name="Lemieux S."/>
            <person name="Courcelles M."/>
            <person name="Desjardins M."/>
            <person name="Thibault P."/>
        </authorList>
    </citation>
    <scope>IDENTIFICATION BY MASS SPECTROMETRY [LARGE SCALE ANALYSIS]</scope>
</reference>
<keyword evidence="5 12" id="KW-0808">Transferase</keyword>
<dbReference type="FunFam" id="1.10.510.10:FF:000010">
    <property type="entry name" value="Ribosomal protein S6 kinase"/>
    <property type="match status" value="1"/>
</dbReference>
<dbReference type="InterPro" id="IPR017441">
    <property type="entry name" value="Protein_kinase_ATP_BS"/>
</dbReference>
<dbReference type="GO" id="GO:0043066">
    <property type="term" value="P:negative regulation of apoptotic process"/>
    <property type="evidence" value="ECO:0007669"/>
    <property type="project" value="Ensembl"/>
</dbReference>
<feature type="active site" description="Proton acceptor" evidence="13">
    <location>
        <position position="535"/>
    </location>
</feature>
<evidence type="ECO:0000256" key="6">
    <source>
        <dbReference type="ARBA" id="ARBA00022737"/>
    </source>
</evidence>
<feature type="binding site" evidence="14 15">
    <location>
        <position position="94"/>
    </location>
    <ligand>
        <name>ATP</name>
        <dbReference type="ChEBI" id="CHEBI:30616"/>
    </ligand>
</feature>
<evidence type="ECO:0000259" key="17">
    <source>
        <dbReference type="PROSITE" id="PS51285"/>
    </source>
</evidence>
<dbReference type="InterPro" id="IPR017892">
    <property type="entry name" value="Pkinase_C"/>
</dbReference>
<dbReference type="Pfam" id="PF00433">
    <property type="entry name" value="Pkinase_C"/>
    <property type="match status" value="1"/>
</dbReference>
<dbReference type="RefSeq" id="NP_033123.2">
    <property type="nucleotide sequence ID" value="NM_009097.5"/>
</dbReference>
<keyword evidence="4" id="KW-0597">Phosphoprotein</keyword>
<evidence type="ECO:0000256" key="3">
    <source>
        <dbReference type="ARBA" id="ARBA00022527"/>
    </source>
</evidence>
<dbReference type="MGI" id="MGI:104558">
    <property type="gene designation" value="Rps6ka1"/>
</dbReference>
<dbReference type="GO" id="GO:0045944">
    <property type="term" value="P:positive regulation of transcription by RNA polymerase II"/>
    <property type="evidence" value="ECO:0007669"/>
    <property type="project" value="Ensembl"/>
</dbReference>
<evidence type="ECO:0000313" key="18">
    <source>
        <dbReference type="EMBL" id="AAH94470.1"/>
    </source>
</evidence>
<keyword evidence="6" id="KW-0677">Repeat</keyword>
<dbReference type="VEuPathDB" id="HostDB:ENSMUSG00000003644"/>
<dbReference type="ExpressionAtlas" id="Q505N6">
    <property type="expression patterns" value="baseline and differential"/>
</dbReference>
<dbReference type="GO" id="GO:0005524">
    <property type="term" value="F:ATP binding"/>
    <property type="evidence" value="ECO:0007669"/>
    <property type="project" value="UniProtKB-UniRule"/>
</dbReference>
<dbReference type="CDD" id="cd05582">
    <property type="entry name" value="STKc_RSK_N"/>
    <property type="match status" value="1"/>
</dbReference>
<evidence type="ECO:0000256" key="12">
    <source>
        <dbReference type="PIRNR" id="PIRNR000606"/>
    </source>
</evidence>